<dbReference type="InterPro" id="IPR024402">
    <property type="entry name" value="DUF2726"/>
</dbReference>
<feature type="domain" description="DNA2/NAM7 helicase-like C-terminal" evidence="9">
    <location>
        <begin position="530"/>
        <end position="681"/>
    </location>
</feature>
<dbReference type="PANTHER" id="PTHR43788">
    <property type="entry name" value="DNA2/NAM7 HELICASE FAMILY MEMBER"/>
    <property type="match status" value="1"/>
</dbReference>
<keyword evidence="3" id="KW-0378">Hydrolase</keyword>
<dbReference type="InterPro" id="IPR041677">
    <property type="entry name" value="DNA2/NAM7_AAA_11"/>
</dbReference>
<evidence type="ECO:0000256" key="2">
    <source>
        <dbReference type="ARBA" id="ARBA00022741"/>
    </source>
</evidence>
<dbReference type="CDD" id="cd17934">
    <property type="entry name" value="DEXXQc_Upf1-like"/>
    <property type="match status" value="1"/>
</dbReference>
<dbReference type="SUPFAM" id="SSF52540">
    <property type="entry name" value="P-loop containing nucleoside triphosphate hydrolases"/>
    <property type="match status" value="1"/>
</dbReference>
<evidence type="ECO:0000256" key="4">
    <source>
        <dbReference type="ARBA" id="ARBA00022806"/>
    </source>
</evidence>
<dbReference type="Pfam" id="PF10881">
    <property type="entry name" value="DUF2726"/>
    <property type="match status" value="1"/>
</dbReference>
<dbReference type="InterPro" id="IPR047187">
    <property type="entry name" value="SF1_C_Upf1"/>
</dbReference>
<feature type="domain" description="DUF2726" evidence="7">
    <location>
        <begin position="741"/>
        <end position="863"/>
    </location>
</feature>
<evidence type="ECO:0000259" key="8">
    <source>
        <dbReference type="Pfam" id="PF13086"/>
    </source>
</evidence>
<keyword evidence="6" id="KW-0175">Coiled coil</keyword>
<accession>A0A4Y1X1G9</accession>
<keyword evidence="11" id="KW-1185">Reference proteome</keyword>
<evidence type="ECO:0000256" key="5">
    <source>
        <dbReference type="ARBA" id="ARBA00022840"/>
    </source>
</evidence>
<gene>
    <name evidence="10" type="ORF">A5CPEGH6_15130</name>
</gene>
<keyword evidence="5" id="KW-0067">ATP-binding</keyword>
<dbReference type="InterPro" id="IPR027417">
    <property type="entry name" value="P-loop_NTPase"/>
</dbReference>
<evidence type="ECO:0000259" key="7">
    <source>
        <dbReference type="Pfam" id="PF10881"/>
    </source>
</evidence>
<protein>
    <submittedName>
        <fullName evidence="10">DNA helicase</fullName>
    </submittedName>
</protein>
<dbReference type="CDD" id="cd18808">
    <property type="entry name" value="SF1_C_Upf1"/>
    <property type="match status" value="1"/>
</dbReference>
<dbReference type="InterPro" id="IPR041679">
    <property type="entry name" value="DNA2/NAM7-like_C"/>
</dbReference>
<evidence type="ECO:0000256" key="6">
    <source>
        <dbReference type="SAM" id="Coils"/>
    </source>
</evidence>
<dbReference type="InterPro" id="IPR050534">
    <property type="entry name" value="Coronavir_polyprotein_1ab"/>
</dbReference>
<keyword evidence="2" id="KW-0547">Nucleotide-binding</keyword>
<dbReference type="GO" id="GO:0016787">
    <property type="term" value="F:hydrolase activity"/>
    <property type="evidence" value="ECO:0007669"/>
    <property type="project" value="UniProtKB-KW"/>
</dbReference>
<feature type="coiled-coil region" evidence="6">
    <location>
        <begin position="364"/>
        <end position="391"/>
    </location>
</feature>
<evidence type="ECO:0000313" key="11">
    <source>
        <dbReference type="Proteomes" id="UP000319374"/>
    </source>
</evidence>
<dbReference type="GO" id="GO:0043139">
    <property type="term" value="F:5'-3' DNA helicase activity"/>
    <property type="evidence" value="ECO:0007669"/>
    <property type="project" value="TreeGrafter"/>
</dbReference>
<sequence length="866" mass="98394">MLENPVLFDPQHCRLLHKGKRLGPIAYIAAFQQGSQKFWYIEYTDGKSAGYKGSEIELIRSCLEDSSIQNIFEYLRDVAAINPLKANDGTRLLLAQYQKIEFIPDDSAVACYLNPGKFPLQHASAPPLFYPFGCNASQQKAVQAAFEHQVSIIQGPPGTGKTQTILNIVANIIAQGQTVLIVSNNNSAIENIVEKLDKHDMGFIAALLGSSDNKSAFIETQAIEKAIPAQIDSWYSAEADSPEFLKTIQAQAASMQEIFARQERLALARQELTALKTEQTHFEQETTSDPTVTLRRKLSSARLLTLWNELQTAVEKPETRGLFAKWLEAIRWFLLKRKVARLFNGIRPDPQRQDLYELIPAIQRDFYHIKHEELSDEIEQLQKVLAATDARQAMARLSDDSMRYLRNLLRHRFGRGHERPVFQRFTAGFVKEYPVILSTAFSSRSNLRANALFDYVIMDEASQVSSDTGALALMCARNAVIVGDSKQLPNVITDADRLRLQAIGAKHAIDARYDCAGVNFLESVCRVLPDAPQTLLREHYRCHPKIIDFCNRKFYGGRLVIMTEDRGEADVISAWRTVPGDHARSRFNQREIEVITREVMPKLPYDNAEIGIITPYNEQVAALSRQLDRKIDVATVHKFQGREKEAIVMSTVDDTIRAFVDDPNLLNVAVSRAKRKFCLVVSGNEQTESRHIPDLIAYIAYNNCTITESKICSVFDLLYGQYAKARQTFLKKHRRISEFDSENLTFALLEKILAGDSEFCHLGIVCHQPLRQLIRDWSLLDEDERRYASNRATHLDFLIYNRVSKQPVLAIETDGYGFHKQGTRQSERDEKKNRILARYGLPMLRLSTIGTDEETKIRARLHEIQA</sequence>
<evidence type="ECO:0000256" key="1">
    <source>
        <dbReference type="ARBA" id="ARBA00007913"/>
    </source>
</evidence>
<reference evidence="11" key="1">
    <citation type="submission" date="2019-06" db="EMBL/GenBank/DDBJ databases">
        <title>Alistipes onderdonkii subsp. vulgaris subsp. nov., Alistipes dispar sp. nov. and Alistipes communis sp. nov., isolated from human faeces, and creation of Alistipes onderdonkii subsp. onderdonkii subsp. nov.</title>
        <authorList>
            <person name="Sakamoto M."/>
            <person name="Ikeyama N."/>
            <person name="Ogata Y."/>
            <person name="Suda W."/>
            <person name="Iino T."/>
            <person name="Hattori M."/>
            <person name="Ohkuma M."/>
        </authorList>
    </citation>
    <scope>NUCLEOTIDE SEQUENCE [LARGE SCALE GENOMIC DNA]</scope>
    <source>
        <strain evidence="11">5CPEGH6</strain>
    </source>
</reference>
<name>A0A4Y1X1G9_9BACT</name>
<organism evidence="10 11">
    <name type="scientific">Alistipes dispar</name>
    <dbReference type="NCBI Taxonomy" id="2585119"/>
    <lineage>
        <taxon>Bacteria</taxon>
        <taxon>Pseudomonadati</taxon>
        <taxon>Bacteroidota</taxon>
        <taxon>Bacteroidia</taxon>
        <taxon>Bacteroidales</taxon>
        <taxon>Rikenellaceae</taxon>
        <taxon>Alistipes</taxon>
    </lineage>
</organism>
<dbReference type="Pfam" id="PF13087">
    <property type="entry name" value="AAA_12"/>
    <property type="match status" value="1"/>
</dbReference>
<dbReference type="Gene3D" id="3.40.50.300">
    <property type="entry name" value="P-loop containing nucleotide triphosphate hydrolases"/>
    <property type="match status" value="2"/>
</dbReference>
<dbReference type="GO" id="GO:0005524">
    <property type="term" value="F:ATP binding"/>
    <property type="evidence" value="ECO:0007669"/>
    <property type="project" value="UniProtKB-KW"/>
</dbReference>
<proteinExistence type="inferred from homology"/>
<dbReference type="Pfam" id="PF13086">
    <property type="entry name" value="AAA_11"/>
    <property type="match status" value="1"/>
</dbReference>
<dbReference type="KEGG" id="ada:A5CPEGH6_15130"/>
<evidence type="ECO:0000313" key="10">
    <source>
        <dbReference type="EMBL" id="BBL06875.1"/>
    </source>
</evidence>
<evidence type="ECO:0000259" key="9">
    <source>
        <dbReference type="Pfam" id="PF13087"/>
    </source>
</evidence>
<evidence type="ECO:0000256" key="3">
    <source>
        <dbReference type="ARBA" id="ARBA00022801"/>
    </source>
</evidence>
<dbReference type="Proteomes" id="UP000319374">
    <property type="component" value="Chromosome"/>
</dbReference>
<keyword evidence="4 10" id="KW-0347">Helicase</keyword>
<feature type="domain" description="DNA2/NAM7 helicase helicase" evidence="8">
    <location>
        <begin position="134"/>
        <end position="492"/>
    </location>
</feature>
<dbReference type="EMBL" id="AP019736">
    <property type="protein sequence ID" value="BBL06875.1"/>
    <property type="molecule type" value="Genomic_DNA"/>
</dbReference>
<dbReference type="AlphaFoldDB" id="A0A4Y1X1G9"/>
<dbReference type="PANTHER" id="PTHR43788:SF8">
    <property type="entry name" value="DNA-BINDING PROTEIN SMUBP-2"/>
    <property type="match status" value="1"/>
</dbReference>
<comment type="similarity">
    <text evidence="1">Belongs to the DNA2/NAM7 helicase family.</text>
</comment>